<reference evidence="2" key="1">
    <citation type="submission" date="2021-06" db="EMBL/GenBank/DDBJ databases">
        <title>Complete genome sequence of Erwinia phage pEa_SNUABM_7.</title>
        <authorList>
            <person name="Kim S.G."/>
            <person name="Park S.C."/>
        </authorList>
    </citation>
    <scope>NUCLEOTIDE SEQUENCE</scope>
</reference>
<dbReference type="Proteomes" id="UP000827609">
    <property type="component" value="Segment"/>
</dbReference>
<dbReference type="EMBL" id="MZ475896">
    <property type="protein sequence ID" value="QYW04725.1"/>
    <property type="molecule type" value="Genomic_DNA"/>
</dbReference>
<keyword evidence="3" id="KW-1185">Reference proteome</keyword>
<organism evidence="2 3">
    <name type="scientific">Erwinia phage pEa_SNUABM_7</name>
    <dbReference type="NCBI Taxonomy" id="2866695"/>
    <lineage>
        <taxon>Viruses</taxon>
        <taxon>Duplodnaviria</taxon>
        <taxon>Heunggongvirae</taxon>
        <taxon>Uroviricota</taxon>
        <taxon>Caudoviricetes</taxon>
        <taxon>Snuvirus</taxon>
        <taxon>Snuvirus SNUABM7</taxon>
    </lineage>
</organism>
<evidence type="ECO:0000313" key="2">
    <source>
        <dbReference type="EMBL" id="QYW04725.1"/>
    </source>
</evidence>
<name>A0AAE7WSC6_9CAUD</name>
<proteinExistence type="predicted"/>
<sequence>MTKQHTNYSSAFAINEMAVLSFDSFGSDKLYGVVSGVMFYGPQRMYRVSIFANDGPESAPTAFLHEGRPIDGFIADDLLPVTDQYIPHIGHVGRYESTDHKTFGDSPFTSGQLVEIKIKDIADSFNVPVLITGVTYVEGKIMYDVSIERAYYSDGRVNGGRLVRDTLTGIDGIFIKPVGGWPEEGDDISEYALEIGVEDSAVPISNDIFDAAYDAHLLGVQCGELNKHAARNFLGAYINAENARVEKYLGARTGRWDTSKLNESSKPRSVSDIDTSKISQVQPWPKDE</sequence>
<feature type="region of interest" description="Disordered" evidence="1">
    <location>
        <begin position="259"/>
        <end position="288"/>
    </location>
</feature>
<gene>
    <name evidence="2" type="ORF">pEaSNUABM7_00057</name>
</gene>
<evidence type="ECO:0000313" key="3">
    <source>
        <dbReference type="Proteomes" id="UP000827609"/>
    </source>
</evidence>
<protein>
    <submittedName>
        <fullName evidence="2">Uncharacterized protein</fullName>
    </submittedName>
</protein>
<evidence type="ECO:0000256" key="1">
    <source>
        <dbReference type="SAM" id="MobiDB-lite"/>
    </source>
</evidence>
<accession>A0AAE7WSC6</accession>
<feature type="compositionally biased region" description="Basic and acidic residues" evidence="1">
    <location>
        <begin position="259"/>
        <end position="275"/>
    </location>
</feature>